<dbReference type="InterPro" id="IPR042197">
    <property type="entry name" value="Apaf_helical"/>
</dbReference>
<feature type="domain" description="TIR" evidence="5">
    <location>
        <begin position="13"/>
        <end position="182"/>
    </location>
</feature>
<dbReference type="Proteomes" id="UP000087766">
    <property type="component" value="Chromosome 2"/>
</dbReference>
<dbReference type="SUPFAM" id="SSF52540">
    <property type="entry name" value="P-loop containing nucleoside triphosphate hydrolases"/>
    <property type="match status" value="1"/>
</dbReference>
<dbReference type="InterPro" id="IPR058546">
    <property type="entry name" value="RPS4B/Roq1-like_LRR"/>
</dbReference>
<dbReference type="InterPro" id="IPR002182">
    <property type="entry name" value="NB-ARC"/>
</dbReference>
<dbReference type="InterPro" id="IPR044974">
    <property type="entry name" value="Disease_R_plants"/>
</dbReference>
<proteinExistence type="predicted"/>
<evidence type="ECO:0000256" key="1">
    <source>
        <dbReference type="ARBA" id="ARBA00022614"/>
    </source>
</evidence>
<dbReference type="FunFam" id="3.40.50.10140:FF:000007">
    <property type="entry name" value="Disease resistance protein (TIR-NBS-LRR class)"/>
    <property type="match status" value="1"/>
</dbReference>
<dbReference type="PANTHER" id="PTHR11017:SF587">
    <property type="entry name" value="NB-ARC DOMAIN PROTEIN"/>
    <property type="match status" value="1"/>
</dbReference>
<keyword evidence="2" id="KW-0677">Repeat</keyword>
<keyword evidence="4" id="KW-0520">NAD</keyword>
<dbReference type="Pfam" id="PF01582">
    <property type="entry name" value="TIR"/>
    <property type="match status" value="1"/>
</dbReference>
<dbReference type="Gene3D" id="1.10.8.430">
    <property type="entry name" value="Helical domain of apoptotic protease-activating factors"/>
    <property type="match status" value="1"/>
</dbReference>
<keyword evidence="1" id="KW-0433">Leucine-rich repeat</keyword>
<evidence type="ECO:0000259" key="5">
    <source>
        <dbReference type="PROSITE" id="PS50104"/>
    </source>
</evidence>
<protein>
    <submittedName>
        <fullName evidence="7">TMV resistance protein N-like</fullName>
    </submittedName>
</protein>
<evidence type="ECO:0000313" key="7">
    <source>
        <dbReference type="RefSeq" id="XP_014521705.2"/>
    </source>
</evidence>
<organism evidence="6 7">
    <name type="scientific">Vigna radiata var. radiata</name>
    <name type="common">Mung bean</name>
    <name type="synonym">Phaseolus aureus</name>
    <dbReference type="NCBI Taxonomy" id="3916"/>
    <lineage>
        <taxon>Eukaryota</taxon>
        <taxon>Viridiplantae</taxon>
        <taxon>Streptophyta</taxon>
        <taxon>Embryophyta</taxon>
        <taxon>Tracheophyta</taxon>
        <taxon>Spermatophyta</taxon>
        <taxon>Magnoliopsida</taxon>
        <taxon>eudicotyledons</taxon>
        <taxon>Gunneridae</taxon>
        <taxon>Pentapetalae</taxon>
        <taxon>rosids</taxon>
        <taxon>fabids</taxon>
        <taxon>Fabales</taxon>
        <taxon>Fabaceae</taxon>
        <taxon>Papilionoideae</taxon>
        <taxon>50 kb inversion clade</taxon>
        <taxon>NPAAA clade</taxon>
        <taxon>indigoferoid/millettioid clade</taxon>
        <taxon>Phaseoleae</taxon>
        <taxon>Vigna</taxon>
    </lineage>
</organism>
<dbReference type="Pfam" id="PF23282">
    <property type="entry name" value="WHD_ROQ1"/>
    <property type="match status" value="1"/>
</dbReference>
<dbReference type="AlphaFoldDB" id="A0A1S3VTS3"/>
<dbReference type="GeneID" id="106778273"/>
<gene>
    <name evidence="7" type="primary">LOC106778273</name>
</gene>
<dbReference type="Gene3D" id="3.80.10.10">
    <property type="entry name" value="Ribonuclease Inhibitor"/>
    <property type="match status" value="2"/>
</dbReference>
<evidence type="ECO:0000256" key="4">
    <source>
        <dbReference type="ARBA" id="ARBA00023027"/>
    </source>
</evidence>
<dbReference type="Gene3D" id="3.40.50.10140">
    <property type="entry name" value="Toll/interleukin-1 receptor homology (TIR) domain"/>
    <property type="match status" value="1"/>
</dbReference>
<dbReference type="SUPFAM" id="SSF52200">
    <property type="entry name" value="Toll/Interleukin receptor TIR domain"/>
    <property type="match status" value="1"/>
</dbReference>
<dbReference type="PRINTS" id="PR00364">
    <property type="entry name" value="DISEASERSIST"/>
</dbReference>
<dbReference type="RefSeq" id="XP_014521705.2">
    <property type="nucleotide sequence ID" value="XM_014666219.2"/>
</dbReference>
<dbReference type="GO" id="GO:0006952">
    <property type="term" value="P:defense response"/>
    <property type="evidence" value="ECO:0007669"/>
    <property type="project" value="UniProtKB-KW"/>
</dbReference>
<name>A0A1S3VTS3_VIGRR</name>
<dbReference type="PANTHER" id="PTHR11017">
    <property type="entry name" value="LEUCINE-RICH REPEAT-CONTAINING PROTEIN"/>
    <property type="match status" value="1"/>
</dbReference>
<keyword evidence="6" id="KW-1185">Reference proteome</keyword>
<keyword evidence="3" id="KW-0611">Plant defense</keyword>
<evidence type="ECO:0000313" key="6">
    <source>
        <dbReference type="Proteomes" id="UP000087766"/>
    </source>
</evidence>
<reference evidence="7" key="2">
    <citation type="submission" date="2025-08" db="UniProtKB">
        <authorList>
            <consortium name="RefSeq"/>
        </authorList>
    </citation>
    <scope>IDENTIFICATION</scope>
    <source>
        <tissue evidence="7">Leaf</tissue>
    </source>
</reference>
<dbReference type="InterPro" id="IPR058192">
    <property type="entry name" value="WHD_ROQ1-like"/>
</dbReference>
<dbReference type="InterPro" id="IPR036390">
    <property type="entry name" value="WH_DNA-bd_sf"/>
</dbReference>
<dbReference type="STRING" id="3916.A0A1S3VTS3"/>
<dbReference type="GO" id="GO:0043531">
    <property type="term" value="F:ADP binding"/>
    <property type="evidence" value="ECO:0007669"/>
    <property type="project" value="InterPro"/>
</dbReference>
<sequence>MMGNDSAMCETKCRYDVFLSFRGEDTRHTFTCHLYHALRRKGIITFMDDGELKLGDQIGPTLLRAIEESSISIVVLSENYADSSWCLDELVKILECKESNNQLVWPIFYKVNPSDVRHQKGSYGEAMTNHEKRFGKDSKKVLQWRSTLTAIADMTGEHLKSEQGRDESKFIEELVSMIFMKVSPKYLSSDEHIVGREYRVEELKSLLNLESPNIKLLGIHGTGGIGKTTLAKALYDSIYKQFQGSCFLFNVRENSNQINGIEFLQQRLLSEILEDSKIQLASKAEGTSRIKQSLRSKRILIVLDDVDDIEQFQNLAGKRFWYGKGSRIIVTTRDKKLLDVGGVENRYEVKGLNNQESLELFCQSAFGNSCPETNYEDLSNRAIGCCKGLPLALKVLGSHMIGKDFGGWKTALDRYEKGPHQDVQKVLRISYDSLPFNEKNIFLDIACFFKGQRSEYVKRVLDACDFNSGDGIDTLVNKSLLTVDSQSECLEMHDLIQDMGKEIVKEEAWTEIGERSRLWFHEDVLRVLADDMGSGKIQGLMLDPPQRGRINCTGTVFEKMKNLRILIVRNTSFSHEPSCLPNNLRLLDWKNYPSKSFPSEFYPRNIGAFNLSRSVLALKEPFERFQHLTYMNISYCNMVTKFPDVSGAKNLRELRLDGCEKLVTIHESVGLLANLVFLSASECILLKKFFSTMYLPSLEYLSLNLCTKLAFFPEISGTMNSKLKINMLDTAITELPESIEKLTGLTYLDMTDCKELQHVPGSLFMLPNFVTLKIGGCRRLRESITRFKGSDSVRPKLETLHFDNAYLSEKDVRTIIYHFPNLKDLNISGNPVVYLPACIKESTNLTSLHLRYCDVLQEIPALPSSVQKVDAKYCHSLSSKSLNILWNQVRKETKRLEVVMPKREIPEWFDHVNKGGFPEFTARRKFPALALALVFGEVDAIADREIMEGRWRTVGMHLFIQGKRRRYHNFSVAENHVLLCDLRVLFSLEKWEDVGFGVDEDWKTLRVSCETNLSLCSWGVYVYKTETNMDDINFNSQHPSSSLVWSDDELISDMDKIVSKTRSLNLPEMHREYRMWSTGSRKRAYFKGESSQGLEKASRRVMALRRVEGKSGMNIEDEKDKDLDAMLVVLGTAELDKHFHYPNSHTAESFTSKYCCIL</sequence>
<accession>A0A1S3VTS3</accession>
<dbReference type="PROSITE" id="PS50104">
    <property type="entry name" value="TIR"/>
    <property type="match status" value="1"/>
</dbReference>
<dbReference type="InterPro" id="IPR036388">
    <property type="entry name" value="WH-like_DNA-bd_sf"/>
</dbReference>
<evidence type="ECO:0000256" key="2">
    <source>
        <dbReference type="ARBA" id="ARBA00022737"/>
    </source>
</evidence>
<dbReference type="InterPro" id="IPR027417">
    <property type="entry name" value="P-loop_NTPase"/>
</dbReference>
<dbReference type="SMART" id="SM00255">
    <property type="entry name" value="TIR"/>
    <property type="match status" value="1"/>
</dbReference>
<dbReference type="InterPro" id="IPR035897">
    <property type="entry name" value="Toll_tir_struct_dom_sf"/>
</dbReference>
<dbReference type="OrthoDB" id="1420405at2759"/>
<dbReference type="Gene3D" id="1.10.10.10">
    <property type="entry name" value="Winged helix-like DNA-binding domain superfamily/Winged helix DNA-binding domain"/>
    <property type="match status" value="1"/>
</dbReference>
<dbReference type="KEGG" id="vra:106778273"/>
<reference evidence="6" key="1">
    <citation type="journal article" date="2014" name="Nat. Commun.">
        <title>Genome sequence of mungbean and insights into evolution within Vigna species.</title>
        <authorList>
            <person name="Kang Y.J."/>
            <person name="Kim S.K."/>
            <person name="Kim M.Y."/>
            <person name="Lestari P."/>
            <person name="Kim K.H."/>
            <person name="Ha B.K."/>
            <person name="Jun T.H."/>
            <person name="Hwang W.J."/>
            <person name="Lee T."/>
            <person name="Lee J."/>
            <person name="Shim S."/>
            <person name="Yoon M.Y."/>
            <person name="Jang Y.E."/>
            <person name="Han K.S."/>
            <person name="Taeprayoon P."/>
            <person name="Yoon N."/>
            <person name="Somta P."/>
            <person name="Tanya P."/>
            <person name="Kim K.S."/>
            <person name="Gwag J.G."/>
            <person name="Moon J.K."/>
            <person name="Lee Y.H."/>
            <person name="Park B.S."/>
            <person name="Bombarely A."/>
            <person name="Doyle J.J."/>
            <person name="Jackson S.A."/>
            <person name="Schafleitner R."/>
            <person name="Srinives P."/>
            <person name="Varshney R.K."/>
            <person name="Lee S.H."/>
        </authorList>
    </citation>
    <scope>NUCLEOTIDE SEQUENCE [LARGE SCALE GENOMIC DNA]</scope>
    <source>
        <strain evidence="6">cv. VC1973A</strain>
    </source>
</reference>
<dbReference type="Gene3D" id="3.40.50.300">
    <property type="entry name" value="P-loop containing nucleotide triphosphate hydrolases"/>
    <property type="match status" value="1"/>
</dbReference>
<dbReference type="SUPFAM" id="SSF52058">
    <property type="entry name" value="L domain-like"/>
    <property type="match status" value="1"/>
</dbReference>
<dbReference type="InterPro" id="IPR000157">
    <property type="entry name" value="TIR_dom"/>
</dbReference>
<dbReference type="SUPFAM" id="SSF46785">
    <property type="entry name" value="Winged helix' DNA-binding domain"/>
    <property type="match status" value="1"/>
</dbReference>
<dbReference type="Pfam" id="PF00931">
    <property type="entry name" value="NB-ARC"/>
    <property type="match status" value="1"/>
</dbReference>
<dbReference type="InterPro" id="IPR032675">
    <property type="entry name" value="LRR_dom_sf"/>
</dbReference>
<dbReference type="GO" id="GO:0007165">
    <property type="term" value="P:signal transduction"/>
    <property type="evidence" value="ECO:0007669"/>
    <property type="project" value="InterPro"/>
</dbReference>
<evidence type="ECO:0000256" key="3">
    <source>
        <dbReference type="ARBA" id="ARBA00022821"/>
    </source>
</evidence>
<dbReference type="Pfam" id="PF23286">
    <property type="entry name" value="LRR_13"/>
    <property type="match status" value="1"/>
</dbReference>